<keyword evidence="9" id="KW-0067">ATP-binding</keyword>
<evidence type="ECO:0000259" key="8">
    <source>
        <dbReference type="PROSITE" id="PS50893"/>
    </source>
</evidence>
<dbReference type="GO" id="GO:0016887">
    <property type="term" value="F:ATP hydrolysis activity"/>
    <property type="evidence" value="ECO:0007669"/>
    <property type="project" value="InterPro"/>
</dbReference>
<dbReference type="SUPFAM" id="SSF52540">
    <property type="entry name" value="P-loop containing nucleoside triphosphate hydrolases"/>
    <property type="match status" value="1"/>
</dbReference>
<dbReference type="GO" id="GO:0005524">
    <property type="term" value="F:ATP binding"/>
    <property type="evidence" value="ECO:0007669"/>
    <property type="project" value="UniProtKB-KW"/>
</dbReference>
<dbReference type="InterPro" id="IPR027417">
    <property type="entry name" value="P-loop_NTPase"/>
</dbReference>
<evidence type="ECO:0000256" key="7">
    <source>
        <dbReference type="ARBA" id="ARBA00023136"/>
    </source>
</evidence>
<keyword evidence="3" id="KW-0813">Transport</keyword>
<organism evidence="9 10">
    <name type="scientific">Cryobacterium algoritolerans</name>
    <dbReference type="NCBI Taxonomy" id="1259184"/>
    <lineage>
        <taxon>Bacteria</taxon>
        <taxon>Bacillati</taxon>
        <taxon>Actinomycetota</taxon>
        <taxon>Actinomycetes</taxon>
        <taxon>Micrococcales</taxon>
        <taxon>Microbacteriaceae</taxon>
        <taxon>Cryobacterium</taxon>
    </lineage>
</organism>
<accession>A0A4R8WZA7</accession>
<evidence type="ECO:0000256" key="3">
    <source>
        <dbReference type="ARBA" id="ARBA00022448"/>
    </source>
</evidence>
<evidence type="ECO:0000256" key="4">
    <source>
        <dbReference type="ARBA" id="ARBA00022475"/>
    </source>
</evidence>
<dbReference type="GO" id="GO:0016020">
    <property type="term" value="C:membrane"/>
    <property type="evidence" value="ECO:0007669"/>
    <property type="project" value="UniProtKB-SubCell"/>
</dbReference>
<dbReference type="InterPro" id="IPR050388">
    <property type="entry name" value="ABC_Ni/Peptide_Import"/>
</dbReference>
<evidence type="ECO:0000256" key="6">
    <source>
        <dbReference type="ARBA" id="ARBA00022967"/>
    </source>
</evidence>
<dbReference type="PROSITE" id="PS50893">
    <property type="entry name" value="ABC_TRANSPORTER_2"/>
    <property type="match status" value="1"/>
</dbReference>
<dbReference type="EMBL" id="SOFP01000009">
    <property type="protein sequence ID" value="TFC20106.1"/>
    <property type="molecule type" value="Genomic_DNA"/>
</dbReference>
<keyword evidence="5" id="KW-0997">Cell inner membrane</keyword>
<dbReference type="Pfam" id="PF00005">
    <property type="entry name" value="ABC_tran"/>
    <property type="match status" value="1"/>
</dbReference>
<comment type="caution">
    <text evidence="9">The sequence shown here is derived from an EMBL/GenBank/DDBJ whole genome shotgun (WGS) entry which is preliminary data.</text>
</comment>
<keyword evidence="10" id="KW-1185">Reference proteome</keyword>
<dbReference type="AlphaFoldDB" id="A0A4R8WZA7"/>
<dbReference type="OrthoDB" id="3677453at2"/>
<dbReference type="InterPro" id="IPR003439">
    <property type="entry name" value="ABC_transporter-like_ATP-bd"/>
</dbReference>
<comment type="subcellular location">
    <subcellularLocation>
        <location evidence="1">Membrane</location>
    </subcellularLocation>
</comment>
<comment type="similarity">
    <text evidence="2">Belongs to the ABC transporter superfamily.</text>
</comment>
<keyword evidence="7" id="KW-0472">Membrane</keyword>
<evidence type="ECO:0000313" key="10">
    <source>
        <dbReference type="Proteomes" id="UP000298412"/>
    </source>
</evidence>
<keyword evidence="9" id="KW-0547">Nucleotide-binding</keyword>
<evidence type="ECO:0000313" key="9">
    <source>
        <dbReference type="EMBL" id="TFC20106.1"/>
    </source>
</evidence>
<dbReference type="PANTHER" id="PTHR43297:SF14">
    <property type="entry name" value="ATPASE AAA-TYPE CORE DOMAIN-CONTAINING PROTEIN"/>
    <property type="match status" value="1"/>
</dbReference>
<dbReference type="Gene3D" id="3.40.50.300">
    <property type="entry name" value="P-loop containing nucleotide triphosphate hydrolases"/>
    <property type="match status" value="2"/>
</dbReference>
<evidence type="ECO:0000256" key="2">
    <source>
        <dbReference type="ARBA" id="ARBA00005417"/>
    </source>
</evidence>
<keyword evidence="4" id="KW-1003">Cell membrane</keyword>
<dbReference type="Proteomes" id="UP000298412">
    <property type="component" value="Unassembled WGS sequence"/>
</dbReference>
<dbReference type="RefSeq" id="WP_134564887.1">
    <property type="nucleotide sequence ID" value="NZ_SOFP01000009.1"/>
</dbReference>
<keyword evidence="6" id="KW-1278">Translocase</keyword>
<sequence>MSLSRGAATLRRPCDDPVPSHGFRASALLDVRGLRLSLTGGADPWPDEGFSLSVGHGETLGLVGDTESGRSELTLVIAGMLAPPAVIHSGSILFNGRELVGRRRRWFGRTHWPRLGSLLAAATPGVAVGRRAERRAERRAGGLLASVRASSHAPADDPELLGFDDQLSEREPADQTAVLAFLAARRAGRTVIIGSADFSVVASVCDRVAVLDAGRIVEQGSTAEILAAPQHPLTRALLGRT</sequence>
<gene>
    <name evidence="9" type="ORF">E3O19_01720</name>
</gene>
<reference evidence="9 10" key="1">
    <citation type="submission" date="2019-03" db="EMBL/GenBank/DDBJ databases">
        <title>Genomics of glacier-inhabiting Cryobacterium strains.</title>
        <authorList>
            <person name="Liu Q."/>
            <person name="Xin Y.-H."/>
        </authorList>
    </citation>
    <scope>NUCLEOTIDE SEQUENCE [LARGE SCALE GENOMIC DNA]</scope>
    <source>
        <strain evidence="9 10">MDT1-3</strain>
    </source>
</reference>
<evidence type="ECO:0000256" key="1">
    <source>
        <dbReference type="ARBA" id="ARBA00004370"/>
    </source>
</evidence>
<evidence type="ECO:0000256" key="5">
    <source>
        <dbReference type="ARBA" id="ARBA00022519"/>
    </source>
</evidence>
<protein>
    <submittedName>
        <fullName evidence="9">ATP-binding cassette domain-containing protein</fullName>
    </submittedName>
</protein>
<proteinExistence type="inferred from homology"/>
<name>A0A4R8WZA7_9MICO</name>
<feature type="domain" description="ABC transporter" evidence="8">
    <location>
        <begin position="31"/>
        <end position="238"/>
    </location>
</feature>
<dbReference type="PANTHER" id="PTHR43297">
    <property type="entry name" value="OLIGOPEPTIDE TRANSPORT ATP-BINDING PROTEIN APPD"/>
    <property type="match status" value="1"/>
</dbReference>